<comment type="pathway">
    <text evidence="1">Carbohydrate metabolism; galactose metabolism.</text>
</comment>
<evidence type="ECO:0000256" key="2">
    <source>
        <dbReference type="ARBA" id="ARBA00007637"/>
    </source>
</evidence>
<dbReference type="Pfam" id="PF01370">
    <property type="entry name" value="Epimerase"/>
    <property type="match status" value="1"/>
</dbReference>
<keyword evidence="8" id="KW-1185">Reference proteome</keyword>
<dbReference type="InterPro" id="IPR001509">
    <property type="entry name" value="Epimerase_deHydtase"/>
</dbReference>
<name>A0ABS3ARW9_9BACT</name>
<comment type="caution">
    <text evidence="7">The sequence shown here is derived from an EMBL/GenBank/DDBJ whole genome shotgun (WGS) entry which is preliminary data.</text>
</comment>
<evidence type="ECO:0000256" key="3">
    <source>
        <dbReference type="ARBA" id="ARBA00018569"/>
    </source>
</evidence>
<dbReference type="Gene3D" id="3.40.50.720">
    <property type="entry name" value="NAD(P)-binding Rossmann-like Domain"/>
    <property type="match status" value="1"/>
</dbReference>
<reference evidence="7 8" key="1">
    <citation type="submission" date="2021-02" db="EMBL/GenBank/DDBJ databases">
        <title>Activity-based single-cell genomes from oceanic crustal fluid captures similar information to metagenomic and metatranscriptomic surveys with orders of magnitude less sampling.</title>
        <authorList>
            <person name="D'Angelo T.S."/>
            <person name="Orcutt B.N."/>
        </authorList>
    </citation>
    <scope>NUCLEOTIDE SEQUENCE [LARGE SCALE GENOMIC DNA]</scope>
    <source>
        <strain evidence="7">AH-315-G07</strain>
    </source>
</reference>
<evidence type="ECO:0000256" key="5">
    <source>
        <dbReference type="ARBA" id="ARBA00033067"/>
    </source>
</evidence>
<sequence>MKILFTGASSFTGSWFVKELAARGHEVVATFLRTEDAYQNIRATRVAQTKQWSTRVWSAPFGSKAFFDVVRSQERWDLLCHHASHVTDYKSPDFDPIRALDLNTKGVPTLLKLLKEKQCNKLLITGSVFEQNEGRGDLPLHAFSPYGLSKGLMAEVFQYYAHVNKMQLGKFVIPNPFGPYEESRFTSFLINSWYEGKTPHVATPAYVRDNIHVSLLAKAYAHFAERLTEQEGIERDHPSGYVESQGDFTKRFAQEMRSRLSLDCSYTLANQTEYSEPKTRHNTEALDTQLLGWDEKHSWDELAHYYHHAFGKQKEHASAS</sequence>
<dbReference type="InterPro" id="IPR036291">
    <property type="entry name" value="NAD(P)-bd_dom_sf"/>
</dbReference>
<organism evidence="7 8">
    <name type="scientific">Simkania negevensis</name>
    <dbReference type="NCBI Taxonomy" id="83561"/>
    <lineage>
        <taxon>Bacteria</taxon>
        <taxon>Pseudomonadati</taxon>
        <taxon>Chlamydiota</taxon>
        <taxon>Chlamydiia</taxon>
        <taxon>Parachlamydiales</taxon>
        <taxon>Simkaniaceae</taxon>
        <taxon>Simkania</taxon>
    </lineage>
</organism>
<gene>
    <name evidence="7" type="ORF">JYU14_02160</name>
</gene>
<protein>
    <recommendedName>
        <fullName evidence="3">UDP-glucose 4-epimerase</fullName>
    </recommendedName>
    <alternativeName>
        <fullName evidence="5">Galactowaldenase</fullName>
    </alternativeName>
    <alternativeName>
        <fullName evidence="4">UDP-galactose 4-epimerase</fullName>
    </alternativeName>
</protein>
<evidence type="ECO:0000256" key="4">
    <source>
        <dbReference type="ARBA" id="ARBA00031367"/>
    </source>
</evidence>
<accession>A0ABS3ARW9</accession>
<evidence type="ECO:0000313" key="7">
    <source>
        <dbReference type="EMBL" id="MBN4066867.1"/>
    </source>
</evidence>
<evidence type="ECO:0000256" key="1">
    <source>
        <dbReference type="ARBA" id="ARBA00004947"/>
    </source>
</evidence>
<dbReference type="EMBL" id="JAFITR010000032">
    <property type="protein sequence ID" value="MBN4066867.1"/>
    <property type="molecule type" value="Genomic_DNA"/>
</dbReference>
<dbReference type="PANTHER" id="PTHR43725">
    <property type="entry name" value="UDP-GLUCOSE 4-EPIMERASE"/>
    <property type="match status" value="1"/>
</dbReference>
<evidence type="ECO:0000259" key="6">
    <source>
        <dbReference type="Pfam" id="PF01370"/>
    </source>
</evidence>
<evidence type="ECO:0000313" key="8">
    <source>
        <dbReference type="Proteomes" id="UP000722121"/>
    </source>
</evidence>
<dbReference type="Proteomes" id="UP000722121">
    <property type="component" value="Unassembled WGS sequence"/>
</dbReference>
<comment type="similarity">
    <text evidence="2">Belongs to the NAD(P)-dependent epimerase/dehydratase family.</text>
</comment>
<feature type="domain" description="NAD-dependent epimerase/dehydratase" evidence="6">
    <location>
        <begin position="3"/>
        <end position="228"/>
    </location>
</feature>
<dbReference type="SUPFAM" id="SSF51735">
    <property type="entry name" value="NAD(P)-binding Rossmann-fold domains"/>
    <property type="match status" value="1"/>
</dbReference>
<proteinExistence type="inferred from homology"/>